<dbReference type="Proteomes" id="UP001333818">
    <property type="component" value="Unassembled WGS sequence"/>
</dbReference>
<organism evidence="2 3">
    <name type="scientific">Tumidithrix elongata BACA0141</name>
    <dbReference type="NCBI Taxonomy" id="2716417"/>
    <lineage>
        <taxon>Bacteria</taxon>
        <taxon>Bacillati</taxon>
        <taxon>Cyanobacteriota</taxon>
        <taxon>Cyanophyceae</taxon>
        <taxon>Pseudanabaenales</taxon>
        <taxon>Pseudanabaenaceae</taxon>
        <taxon>Tumidithrix</taxon>
        <taxon>Tumidithrix elongata</taxon>
    </lineage>
</organism>
<keyword evidence="1" id="KW-1133">Transmembrane helix</keyword>
<reference evidence="2" key="1">
    <citation type="submission" date="2024-01" db="EMBL/GenBank/DDBJ databases">
        <title>Bank of Algae and Cyanobacteria of the Azores (BACA) strain genomes.</title>
        <authorList>
            <person name="Luz R."/>
            <person name="Cordeiro R."/>
            <person name="Fonseca A."/>
            <person name="Goncalves V."/>
        </authorList>
    </citation>
    <scope>NUCLEOTIDE SEQUENCE</scope>
    <source>
        <strain evidence="2">BACA0141</strain>
    </source>
</reference>
<evidence type="ECO:0000313" key="2">
    <source>
        <dbReference type="EMBL" id="MEE3715836.1"/>
    </source>
</evidence>
<proteinExistence type="predicted"/>
<evidence type="ECO:0000256" key="1">
    <source>
        <dbReference type="SAM" id="Phobius"/>
    </source>
</evidence>
<feature type="transmembrane region" description="Helical" evidence="1">
    <location>
        <begin position="33"/>
        <end position="56"/>
    </location>
</feature>
<keyword evidence="1" id="KW-0812">Transmembrane</keyword>
<accession>A0AAW9PZI1</accession>
<sequence>MVNQVVIRLGVSCVLLLTLPAASDELVRFFQFPHIFGGVAAIASCIGACVPVLSLFQNSD</sequence>
<name>A0AAW9PZI1_9CYAN</name>
<dbReference type="EMBL" id="JAZBJZ010000008">
    <property type="protein sequence ID" value="MEE3715836.1"/>
    <property type="molecule type" value="Genomic_DNA"/>
</dbReference>
<comment type="caution">
    <text evidence="2">The sequence shown here is derived from an EMBL/GenBank/DDBJ whole genome shotgun (WGS) entry which is preliminary data.</text>
</comment>
<keyword evidence="1" id="KW-0472">Membrane</keyword>
<protein>
    <submittedName>
        <fullName evidence="2">Uncharacterized protein</fullName>
    </submittedName>
</protein>
<gene>
    <name evidence="2" type="ORF">V2H45_03645</name>
</gene>
<dbReference type="AlphaFoldDB" id="A0AAW9PZI1"/>
<dbReference type="RefSeq" id="WP_330482260.1">
    <property type="nucleotide sequence ID" value="NZ_JAZBJZ010000008.1"/>
</dbReference>
<keyword evidence="3" id="KW-1185">Reference proteome</keyword>
<evidence type="ECO:0000313" key="3">
    <source>
        <dbReference type="Proteomes" id="UP001333818"/>
    </source>
</evidence>